<reference evidence="1 2" key="1">
    <citation type="submission" date="2018-01" db="EMBL/GenBank/DDBJ databases">
        <authorList>
            <person name="Fu G.-Y."/>
        </authorList>
    </citation>
    <scope>NUCLEOTIDE SEQUENCE [LARGE SCALE GENOMIC DNA]</scope>
    <source>
        <strain evidence="1 2">SY39</strain>
    </source>
</reference>
<sequence>MATTEITGFDIGKLRTKVALLQRVAAALYDDNERASSVAELICTRLTPRGTGDPDTDLGAWRACEVLLEHLEDVTLLSELRKDLEYVAAALADAEKST</sequence>
<dbReference type="KEGG" id="atw:C0099_08555"/>
<proteinExistence type="predicted"/>
<dbReference type="RefSeq" id="WP_102247046.1">
    <property type="nucleotide sequence ID" value="NZ_CP025682.1"/>
</dbReference>
<accession>A0A2I6S6T9</accession>
<name>A0A2I6S6T9_9RHOO</name>
<gene>
    <name evidence="1" type="ORF">C0099_08555</name>
</gene>
<dbReference type="AlphaFoldDB" id="A0A2I6S6T9"/>
<evidence type="ECO:0000313" key="1">
    <source>
        <dbReference type="EMBL" id="AUN94980.1"/>
    </source>
</evidence>
<organism evidence="1 2">
    <name type="scientific">Pseudazoarcus pumilus</name>
    <dbReference type="NCBI Taxonomy" id="2067960"/>
    <lineage>
        <taxon>Bacteria</taxon>
        <taxon>Pseudomonadati</taxon>
        <taxon>Pseudomonadota</taxon>
        <taxon>Betaproteobacteria</taxon>
        <taxon>Rhodocyclales</taxon>
        <taxon>Zoogloeaceae</taxon>
        <taxon>Pseudazoarcus</taxon>
    </lineage>
</organism>
<dbReference type="Proteomes" id="UP000242205">
    <property type="component" value="Chromosome"/>
</dbReference>
<protein>
    <submittedName>
        <fullName evidence="1">Uncharacterized protein</fullName>
    </submittedName>
</protein>
<keyword evidence="2" id="KW-1185">Reference proteome</keyword>
<dbReference type="OrthoDB" id="7527071at2"/>
<dbReference type="EMBL" id="CP025682">
    <property type="protein sequence ID" value="AUN94980.1"/>
    <property type="molecule type" value="Genomic_DNA"/>
</dbReference>
<evidence type="ECO:0000313" key="2">
    <source>
        <dbReference type="Proteomes" id="UP000242205"/>
    </source>
</evidence>